<gene>
    <name evidence="1" type="ORF">Glove_242g203</name>
</gene>
<dbReference type="EMBL" id="PQFF01000224">
    <property type="protein sequence ID" value="RHZ72469.1"/>
    <property type="molecule type" value="Genomic_DNA"/>
</dbReference>
<dbReference type="Proteomes" id="UP000266861">
    <property type="component" value="Unassembled WGS sequence"/>
</dbReference>
<name>A0A397I9I8_9GLOM</name>
<keyword evidence="2" id="KW-1185">Reference proteome</keyword>
<evidence type="ECO:0000313" key="2">
    <source>
        <dbReference type="Proteomes" id="UP000266861"/>
    </source>
</evidence>
<reference evidence="1 2" key="1">
    <citation type="submission" date="2018-08" db="EMBL/GenBank/DDBJ databases">
        <title>Genome and evolution of the arbuscular mycorrhizal fungus Diversispora epigaea (formerly Glomus versiforme) and its bacterial endosymbionts.</title>
        <authorList>
            <person name="Sun X."/>
            <person name="Fei Z."/>
            <person name="Harrison M."/>
        </authorList>
    </citation>
    <scope>NUCLEOTIDE SEQUENCE [LARGE SCALE GENOMIC DNA]</scope>
    <source>
        <strain evidence="1 2">IT104</strain>
    </source>
</reference>
<proteinExistence type="predicted"/>
<evidence type="ECO:0000313" key="1">
    <source>
        <dbReference type="EMBL" id="RHZ72469.1"/>
    </source>
</evidence>
<organism evidence="1 2">
    <name type="scientific">Diversispora epigaea</name>
    <dbReference type="NCBI Taxonomy" id="1348612"/>
    <lineage>
        <taxon>Eukaryota</taxon>
        <taxon>Fungi</taxon>
        <taxon>Fungi incertae sedis</taxon>
        <taxon>Mucoromycota</taxon>
        <taxon>Glomeromycotina</taxon>
        <taxon>Glomeromycetes</taxon>
        <taxon>Diversisporales</taxon>
        <taxon>Diversisporaceae</taxon>
        <taxon>Diversispora</taxon>
    </lineage>
</organism>
<accession>A0A397I9I8</accession>
<protein>
    <submittedName>
        <fullName evidence="1">Uncharacterized protein</fullName>
    </submittedName>
</protein>
<dbReference type="AlphaFoldDB" id="A0A397I9I8"/>
<sequence>MKTKNNGPCSIKNCTYTNTKFRLITKLAYEKCYEKQMLQIFPYLEVGKQHFHPHYCNIVEVDRGQRRRNKKEKNTQKRKALEPIELISNNTNTDLFSSNIHTLTKVLYQLHRRDCVDLELDPAKFENMIESACPQLNGFFNYLVNTIIPKERSAYNKNEAKKSIVGLCYLIAGLRNKFVNQHKLEVGLYLMASGATWEAIDTISSLGYSACAKTIEEYRKKIQKEHIINIENYFIKNKNIFYIYNIDDYHSIHENRRPNTVSTSTAKHFVTCVTKPITNCSSLPLMFNEMSIHNPANFDRIELLTIHNYNDNIKERKIERSMKDLQLLGFNEQNLHSMQDYLNALKIIISINNKTQHLNGQIAPVVADWPGQIFIRKALYKQLPLEFQPFYLQIKSFIPIMSPLHLSLNSLGKEISTMEDKSLLELSICGWIKIKDQIIKKFGKTCKDIEYQITIDLLENLIPSTLDIYAILFRAGLFEKYIETVFRIWTFALRWKRKNYNKALLIFLSDIFYWKKKHPLFYNLLQNQLPSFNDYYVENTHSKIRANTSANATVENIIKQAYVITTLGEKVNLRRLPTGYSTSFLPQNGLCDCCKLPINETNGTTFICRHGYHLNCYNGKCKYCEEFYKKGIFENVDSFLKRIEKGSDVFIQEDLNNENNTEEEEEQYDSVEKIQDISHKLEIEINNIKN</sequence>
<comment type="caution">
    <text evidence="1">The sequence shown here is derived from an EMBL/GenBank/DDBJ whole genome shotgun (WGS) entry which is preliminary data.</text>
</comment>